<dbReference type="AlphaFoldDB" id="A0A1R1EZ72"/>
<dbReference type="InterPro" id="IPR036390">
    <property type="entry name" value="WH_DNA-bd_sf"/>
</dbReference>
<dbReference type="PANTHER" id="PTHR34580">
    <property type="match status" value="1"/>
</dbReference>
<dbReference type="SUPFAM" id="SSF46785">
    <property type="entry name" value="Winged helix' DNA-binding domain"/>
    <property type="match status" value="1"/>
</dbReference>
<accession>A0A1R1EZ72</accession>
<dbReference type="Pfam" id="PF13280">
    <property type="entry name" value="WYL"/>
    <property type="match status" value="1"/>
</dbReference>
<dbReference type="STRING" id="297318.BK138_00295"/>
<dbReference type="PANTHER" id="PTHR34580:SF3">
    <property type="entry name" value="PROTEIN PAFB"/>
    <property type="match status" value="1"/>
</dbReference>
<evidence type="ECO:0000313" key="3">
    <source>
        <dbReference type="EMBL" id="OMF57110.1"/>
    </source>
</evidence>
<dbReference type="InterPro" id="IPR013196">
    <property type="entry name" value="HTH_11"/>
</dbReference>
<reference evidence="3 4" key="1">
    <citation type="submission" date="2016-11" db="EMBL/GenBank/DDBJ databases">
        <title>Paenibacillus species isolates.</title>
        <authorList>
            <person name="Beno S.M."/>
        </authorList>
    </citation>
    <scope>NUCLEOTIDE SEQUENCE [LARGE SCALE GENOMIC DNA]</scope>
    <source>
        <strain evidence="3 4">FSL R5-0378</strain>
    </source>
</reference>
<proteinExistence type="predicted"/>
<feature type="domain" description="WYL" evidence="2">
    <location>
        <begin position="139"/>
        <end position="205"/>
    </location>
</feature>
<protein>
    <submittedName>
        <fullName evidence="3">Transcriptional regulator</fullName>
    </submittedName>
</protein>
<dbReference type="Gene3D" id="1.10.10.10">
    <property type="entry name" value="Winged helix-like DNA-binding domain superfamily/Winged helix DNA-binding domain"/>
    <property type="match status" value="1"/>
</dbReference>
<evidence type="ECO:0000313" key="4">
    <source>
        <dbReference type="Proteomes" id="UP000187172"/>
    </source>
</evidence>
<dbReference type="RefSeq" id="WP_076164495.1">
    <property type="nucleotide sequence ID" value="NZ_MRTP01000001.1"/>
</dbReference>
<dbReference type="InterPro" id="IPR036388">
    <property type="entry name" value="WH-like_DNA-bd_sf"/>
</dbReference>
<keyword evidence="4" id="KW-1185">Reference proteome</keyword>
<evidence type="ECO:0000259" key="1">
    <source>
        <dbReference type="Pfam" id="PF08279"/>
    </source>
</evidence>
<dbReference type="PROSITE" id="PS52050">
    <property type="entry name" value="WYL"/>
    <property type="match status" value="1"/>
</dbReference>
<dbReference type="InterPro" id="IPR051534">
    <property type="entry name" value="CBASS_pafABC_assoc_protein"/>
</dbReference>
<comment type="caution">
    <text evidence="3">The sequence shown here is derived from an EMBL/GenBank/DDBJ whole genome shotgun (WGS) entry which is preliminary data.</text>
</comment>
<dbReference type="Pfam" id="PF08279">
    <property type="entry name" value="HTH_11"/>
    <property type="match status" value="1"/>
</dbReference>
<dbReference type="EMBL" id="MRTP01000001">
    <property type="protein sequence ID" value="OMF57110.1"/>
    <property type="molecule type" value="Genomic_DNA"/>
</dbReference>
<organism evidence="3 4">
    <name type="scientific">Paenibacillus rhizosphaerae</name>
    <dbReference type="NCBI Taxonomy" id="297318"/>
    <lineage>
        <taxon>Bacteria</taxon>
        <taxon>Bacillati</taxon>
        <taxon>Bacillota</taxon>
        <taxon>Bacilli</taxon>
        <taxon>Bacillales</taxon>
        <taxon>Paenibacillaceae</taxon>
        <taxon>Paenibacillus</taxon>
    </lineage>
</organism>
<sequence>MAKWDNMLSILWMLKSRKKLTAAQIADQLEISVRTVYRYIDALSASGVPIVADSGHDGGFYILETFRETPLFFRSVELKAIVDASKFAKGVGYPYTDELEQALEKIEHSLNEEQMLDLQRLTSGFSVISSASHPGIVPMLRQLEQAILDGQTLLIAYRKENSDSAKERSIDPYGLTLRRNEWYLIAFCHQSSEIRTFRVDRVESVFRTEAFFTMPENFSTEDYFREQSHKEREAEGPMVLIRIEGDTRSLDAICSHWHMHHYLTERTDAEARFLIDTPTIDKYLPRYLLTFGTSIRVLEPIALKNQIKAMASQIAELYADDEN</sequence>
<evidence type="ECO:0000259" key="2">
    <source>
        <dbReference type="Pfam" id="PF13280"/>
    </source>
</evidence>
<dbReference type="Proteomes" id="UP000187172">
    <property type="component" value="Unassembled WGS sequence"/>
</dbReference>
<name>A0A1R1EZ72_9BACL</name>
<feature type="domain" description="Helix-turn-helix type 11" evidence="1">
    <location>
        <begin position="8"/>
        <end position="58"/>
    </location>
</feature>
<dbReference type="InterPro" id="IPR026881">
    <property type="entry name" value="WYL_dom"/>
</dbReference>
<gene>
    <name evidence="3" type="ORF">BK138_00295</name>
</gene>